<evidence type="ECO:0000313" key="4">
    <source>
        <dbReference type="Proteomes" id="UP001054252"/>
    </source>
</evidence>
<gene>
    <name evidence="3" type="ORF">SLEP1_g12533</name>
</gene>
<feature type="compositionally biased region" description="Basic residues" evidence="1">
    <location>
        <begin position="811"/>
        <end position="820"/>
    </location>
</feature>
<dbReference type="Pfam" id="PF07500">
    <property type="entry name" value="TFIIS_M"/>
    <property type="match status" value="1"/>
</dbReference>
<organism evidence="3 4">
    <name type="scientific">Rubroshorea leprosula</name>
    <dbReference type="NCBI Taxonomy" id="152421"/>
    <lineage>
        <taxon>Eukaryota</taxon>
        <taxon>Viridiplantae</taxon>
        <taxon>Streptophyta</taxon>
        <taxon>Embryophyta</taxon>
        <taxon>Tracheophyta</taxon>
        <taxon>Spermatophyta</taxon>
        <taxon>Magnoliopsida</taxon>
        <taxon>eudicotyledons</taxon>
        <taxon>Gunneridae</taxon>
        <taxon>Pentapetalae</taxon>
        <taxon>rosids</taxon>
        <taxon>malvids</taxon>
        <taxon>Malvales</taxon>
        <taxon>Dipterocarpaceae</taxon>
        <taxon>Rubroshorea</taxon>
    </lineage>
</organism>
<dbReference type="SMART" id="SM00510">
    <property type="entry name" value="TFS2M"/>
    <property type="match status" value="1"/>
</dbReference>
<dbReference type="PANTHER" id="PTHR11477:SF20">
    <property type="entry name" value="SPOC DOMAIN _ TRANSCRIPTION ELONGATION FACTOR S-II PROTEIN"/>
    <property type="match status" value="1"/>
</dbReference>
<feature type="domain" description="TFIIS central" evidence="2">
    <location>
        <begin position="352"/>
        <end position="464"/>
    </location>
</feature>
<feature type="compositionally biased region" description="Basic and acidic residues" evidence="1">
    <location>
        <begin position="624"/>
        <end position="642"/>
    </location>
</feature>
<dbReference type="Pfam" id="PF07744">
    <property type="entry name" value="SPOC"/>
    <property type="match status" value="1"/>
</dbReference>
<feature type="region of interest" description="Disordered" evidence="1">
    <location>
        <begin position="167"/>
        <end position="215"/>
    </location>
</feature>
<feature type="compositionally biased region" description="Polar residues" evidence="1">
    <location>
        <begin position="167"/>
        <end position="176"/>
    </location>
</feature>
<protein>
    <recommendedName>
        <fullName evidence="2">TFIIS central domain-containing protein</fullName>
    </recommendedName>
</protein>
<dbReference type="GO" id="GO:0006351">
    <property type="term" value="P:DNA-templated transcription"/>
    <property type="evidence" value="ECO:0007669"/>
    <property type="project" value="InterPro"/>
</dbReference>
<dbReference type="EMBL" id="BPVZ01000014">
    <property type="protein sequence ID" value="GKU99729.1"/>
    <property type="molecule type" value="Genomic_DNA"/>
</dbReference>
<dbReference type="CDD" id="cd21538">
    <property type="entry name" value="SPOC_TFIIS"/>
    <property type="match status" value="1"/>
</dbReference>
<feature type="region of interest" description="Disordered" evidence="1">
    <location>
        <begin position="811"/>
        <end position="920"/>
    </location>
</feature>
<feature type="compositionally biased region" description="Polar residues" evidence="1">
    <location>
        <begin position="535"/>
        <end position="546"/>
    </location>
</feature>
<dbReference type="SUPFAM" id="SSF46942">
    <property type="entry name" value="Elongation factor TFIIS domain 2"/>
    <property type="match status" value="1"/>
</dbReference>
<dbReference type="GO" id="GO:0005634">
    <property type="term" value="C:nucleus"/>
    <property type="evidence" value="ECO:0007669"/>
    <property type="project" value="TreeGrafter"/>
</dbReference>
<evidence type="ECO:0000256" key="1">
    <source>
        <dbReference type="SAM" id="MobiDB-lite"/>
    </source>
</evidence>
<feature type="compositionally biased region" description="Polar residues" evidence="1">
    <location>
        <begin position="834"/>
        <end position="850"/>
    </location>
</feature>
<feature type="compositionally biased region" description="Basic and acidic residues" evidence="1">
    <location>
        <begin position="517"/>
        <end position="534"/>
    </location>
</feature>
<name>A0AAV5ILK2_9ROSI</name>
<dbReference type="PROSITE" id="PS51321">
    <property type="entry name" value="TFIIS_CENTRAL"/>
    <property type="match status" value="1"/>
</dbReference>
<evidence type="ECO:0000313" key="3">
    <source>
        <dbReference type="EMBL" id="GKU99729.1"/>
    </source>
</evidence>
<feature type="region of interest" description="Disordered" evidence="1">
    <location>
        <begin position="579"/>
        <end position="647"/>
    </location>
</feature>
<feature type="region of interest" description="Disordered" evidence="1">
    <location>
        <begin position="932"/>
        <end position="953"/>
    </location>
</feature>
<dbReference type="InterPro" id="IPR036575">
    <property type="entry name" value="TFIIS_cen_dom_sf"/>
</dbReference>
<comment type="caution">
    <text evidence="3">The sequence shown here is derived from an EMBL/GenBank/DDBJ whole genome shotgun (WGS) entry which is preliminary data.</text>
</comment>
<feature type="region of interest" description="Disordered" evidence="1">
    <location>
        <begin position="994"/>
        <end position="1038"/>
    </location>
</feature>
<dbReference type="Gene3D" id="1.10.472.30">
    <property type="entry name" value="Transcription elongation factor S-II, central domain"/>
    <property type="match status" value="1"/>
</dbReference>
<sequence length="1038" mass="114453">MSNDLVQQLSVPGNQMAQLQRLSNKLEPPMPIQLIGLETNEALQQQMSSSNIPIGQMEPVFNCPGSQLLSISNQQSGQIPPQTYHLVAQQYLAPNNPIGDRSTILHSVQPQQSSILSKRKMPIESMSNGPDLQKLLMPNKRVAQMEQRPWLQPISAANNRVVQMQAMSNNPGSHSSELSKKPVPSKSGSSALRVKPVPMQVSPKAQSESSESVRSKMRESLAAALALVFQSQGESSSVGKISQCEVTSSPGKTEKDSHAADYTSVNVASESAELQERLLSNEDGGAHVNVSDATQNVKCDGQQFQSDNLLSEEDVSFSENVFVRDELLQGNGLSWVLEPEIEILEKKEVQTFEKKNSDAKVGANNSHQPLRTPKILAFKIEAELFKLFGGVNKKYKEKGRSLLFNLKDRNNPELRERVMSGDIVPERLCSMSAEELASKELSQWRQAKAEELAQMVVLTDTDVDIRRLVKKTHKGEFQVEVEQADSTSVEVSAGATTLTRRPKTEAKKPAAANLIRRKDEGNAVDEKSNLEDHNVSSTITIPSTEGTDPMQGLMVEDELKDTEFLPPIVSLDEFMQSLDSEPPFETLPGDGVKSTPISDKGDTDVRSELKSVGQSPQEDTIDGSPDKPDTIDERRTKYDSDTKSGGVPVRIEDVDSVTLNCEQIWEGSLQLNVMAVTSVVGIFKSGEKTSIKEWPSLLEIKGRVKLDAFEKFLQELPMSRSRAVMVVHFVCKEASPKSLGEVAVSYVSEGRVGFAEPAPGMELYFCPPRSKTLEMFAKILSKDQLHALNAIDNGLIGVVVWRRAQLISTSHPKHISRKQHFTSSSRRQQEKDTNLNSSNLVSKPASSTYSKPPPDDDDDDDDVPPGFGPGTVSRDEDDLPEFNFTSGTNPSGPQPYSTRFSSQGPGLVPSHLHPRTPSRPVDQIRELIHKYGQPSSGIISTWNDDDDDIPEWLPQMHKPQQRVAPSPTSLNSFQQQIHRPQEIHQQVFPAVYIQSQPNAAHQAPAWGGPQDPRGQPVNGDQFYGTPSWPKDAPKSRGF</sequence>
<feature type="compositionally biased region" description="Polar residues" evidence="1">
    <location>
        <begin position="883"/>
        <end position="904"/>
    </location>
</feature>
<evidence type="ECO:0000259" key="2">
    <source>
        <dbReference type="PROSITE" id="PS51321"/>
    </source>
</evidence>
<dbReference type="AlphaFoldDB" id="A0AAV5ILK2"/>
<accession>A0AAV5ILK2</accession>
<dbReference type="InterPro" id="IPR003618">
    <property type="entry name" value="TFIIS_cen_dom"/>
</dbReference>
<dbReference type="Proteomes" id="UP001054252">
    <property type="component" value="Unassembled WGS sequence"/>
</dbReference>
<feature type="compositionally biased region" description="Low complexity" evidence="1">
    <location>
        <begin position="181"/>
        <end position="190"/>
    </location>
</feature>
<feature type="compositionally biased region" description="Polar residues" evidence="1">
    <location>
        <begin position="933"/>
        <end position="942"/>
    </location>
</feature>
<feature type="region of interest" description="Disordered" evidence="1">
    <location>
        <begin position="517"/>
        <end position="550"/>
    </location>
</feature>
<proteinExistence type="predicted"/>
<feature type="compositionally biased region" description="Basic and acidic residues" evidence="1">
    <location>
        <begin position="599"/>
        <end position="609"/>
    </location>
</feature>
<keyword evidence="4" id="KW-1185">Reference proteome</keyword>
<dbReference type="PANTHER" id="PTHR11477">
    <property type="entry name" value="TRANSCRIPTION FACTOR S-II ZINC FINGER DOMAIN-CONTAINING PROTEIN"/>
    <property type="match status" value="1"/>
</dbReference>
<dbReference type="InterPro" id="IPR012921">
    <property type="entry name" value="SPOC_C"/>
</dbReference>
<reference evidence="3 4" key="1">
    <citation type="journal article" date="2021" name="Commun. Biol.">
        <title>The genome of Shorea leprosula (Dipterocarpaceae) highlights the ecological relevance of drought in aseasonal tropical rainforests.</title>
        <authorList>
            <person name="Ng K.K.S."/>
            <person name="Kobayashi M.J."/>
            <person name="Fawcett J.A."/>
            <person name="Hatakeyama M."/>
            <person name="Paape T."/>
            <person name="Ng C.H."/>
            <person name="Ang C.C."/>
            <person name="Tnah L.H."/>
            <person name="Lee C.T."/>
            <person name="Nishiyama T."/>
            <person name="Sese J."/>
            <person name="O'Brien M.J."/>
            <person name="Copetti D."/>
            <person name="Mohd Noor M.I."/>
            <person name="Ong R.C."/>
            <person name="Putra M."/>
            <person name="Sireger I.Z."/>
            <person name="Indrioko S."/>
            <person name="Kosugi Y."/>
            <person name="Izuno A."/>
            <person name="Isagi Y."/>
            <person name="Lee S.L."/>
            <person name="Shimizu K.K."/>
        </authorList>
    </citation>
    <scope>NUCLEOTIDE SEQUENCE [LARGE SCALE GENOMIC DNA]</scope>
    <source>
        <strain evidence="3">214</strain>
    </source>
</reference>